<sequence>MRRTIVIKKLRAEIISIALRQNLWYRVFDRLLLQGRQSGEGANYANTDSSESYESHLFN</sequence>
<protein>
    <submittedName>
        <fullName evidence="2">Uncharacterized protein</fullName>
    </submittedName>
</protein>
<reference evidence="2" key="1">
    <citation type="submission" date="2019-08" db="EMBL/GenBank/DDBJ databases">
        <authorList>
            <person name="Kucharzyk K."/>
            <person name="Murdoch R.W."/>
            <person name="Higgins S."/>
            <person name="Loffler F."/>
        </authorList>
    </citation>
    <scope>NUCLEOTIDE SEQUENCE</scope>
</reference>
<gene>
    <name evidence="2" type="ORF">SDC9_194627</name>
</gene>
<name>A0A645I6R6_9ZZZZ</name>
<dbReference type="AlphaFoldDB" id="A0A645I6R6"/>
<evidence type="ECO:0000256" key="1">
    <source>
        <dbReference type="SAM" id="MobiDB-lite"/>
    </source>
</evidence>
<dbReference type="EMBL" id="VSSQ01108183">
    <property type="protein sequence ID" value="MPN47027.1"/>
    <property type="molecule type" value="Genomic_DNA"/>
</dbReference>
<proteinExistence type="predicted"/>
<accession>A0A645I6R6</accession>
<evidence type="ECO:0000313" key="2">
    <source>
        <dbReference type="EMBL" id="MPN47027.1"/>
    </source>
</evidence>
<comment type="caution">
    <text evidence="2">The sequence shown here is derived from an EMBL/GenBank/DDBJ whole genome shotgun (WGS) entry which is preliminary data.</text>
</comment>
<organism evidence="2">
    <name type="scientific">bioreactor metagenome</name>
    <dbReference type="NCBI Taxonomy" id="1076179"/>
    <lineage>
        <taxon>unclassified sequences</taxon>
        <taxon>metagenomes</taxon>
        <taxon>ecological metagenomes</taxon>
    </lineage>
</organism>
<feature type="region of interest" description="Disordered" evidence="1">
    <location>
        <begin position="39"/>
        <end position="59"/>
    </location>
</feature>
<feature type="compositionally biased region" description="Polar residues" evidence="1">
    <location>
        <begin position="44"/>
        <end position="59"/>
    </location>
</feature>